<evidence type="ECO:0000256" key="4">
    <source>
        <dbReference type="ARBA" id="ARBA00035178"/>
    </source>
</evidence>
<organism evidence="6 8">
    <name type="scientific">Bifidobacterium bifidum</name>
    <dbReference type="NCBI Taxonomy" id="1681"/>
    <lineage>
        <taxon>Bacteria</taxon>
        <taxon>Bacillati</taxon>
        <taxon>Actinomycetota</taxon>
        <taxon>Actinomycetes</taxon>
        <taxon>Bifidobacteriales</taxon>
        <taxon>Bifidobacteriaceae</taxon>
        <taxon>Bifidobacterium</taxon>
    </lineage>
</organism>
<dbReference type="InterPro" id="IPR002677">
    <property type="entry name" value="Ribosomal_bL32"/>
</dbReference>
<evidence type="ECO:0000313" key="7">
    <source>
        <dbReference type="EMBL" id="RHJ22460.1"/>
    </source>
</evidence>
<dbReference type="HAMAP" id="MF_00340">
    <property type="entry name" value="Ribosomal_bL32"/>
    <property type="match status" value="1"/>
</dbReference>
<dbReference type="Pfam" id="PF01783">
    <property type="entry name" value="Ribosomal_L32p"/>
    <property type="match status" value="1"/>
</dbReference>
<gene>
    <name evidence="5 7" type="primary">rpmF</name>
    <name evidence="7" type="ORF">DW137_08985</name>
    <name evidence="6" type="ORF">HMPREF3196_00902</name>
</gene>
<dbReference type="GO" id="GO:0006412">
    <property type="term" value="P:translation"/>
    <property type="evidence" value="ECO:0007669"/>
    <property type="project" value="UniProtKB-UniRule"/>
</dbReference>
<dbReference type="EMBL" id="LRPO01000024">
    <property type="protein sequence ID" value="KWZ81773.1"/>
    <property type="molecule type" value="Genomic_DNA"/>
</dbReference>
<protein>
    <recommendedName>
        <fullName evidence="4 5">Large ribosomal subunit protein bL32</fullName>
    </recommendedName>
</protein>
<dbReference type="InterPro" id="IPR011332">
    <property type="entry name" value="Ribosomal_zn-bd"/>
</dbReference>
<comment type="similarity">
    <text evidence="1 5">Belongs to the bacterial ribosomal protein bL32 family.</text>
</comment>
<comment type="caution">
    <text evidence="6">The sequence shown here is derived from an EMBL/GenBank/DDBJ whole genome shotgun (WGS) entry which is preliminary data.</text>
</comment>
<evidence type="ECO:0000313" key="9">
    <source>
        <dbReference type="Proteomes" id="UP000283727"/>
    </source>
</evidence>
<dbReference type="Proteomes" id="UP000070092">
    <property type="component" value="Unassembled WGS sequence"/>
</dbReference>
<dbReference type="EMBL" id="QRLR01000005">
    <property type="protein sequence ID" value="RHJ22460.1"/>
    <property type="molecule type" value="Genomic_DNA"/>
</dbReference>
<keyword evidence="2 5" id="KW-0689">Ribosomal protein</keyword>
<name>A0A0H2PKH1_BIFBI</name>
<evidence type="ECO:0000256" key="3">
    <source>
        <dbReference type="ARBA" id="ARBA00023274"/>
    </source>
</evidence>
<dbReference type="NCBIfam" id="TIGR01031">
    <property type="entry name" value="rpmF_bact"/>
    <property type="match status" value="1"/>
</dbReference>
<proteinExistence type="inferred from homology"/>
<dbReference type="SUPFAM" id="SSF57829">
    <property type="entry name" value="Zn-binding ribosomal proteins"/>
    <property type="match status" value="1"/>
</dbReference>
<evidence type="ECO:0000313" key="6">
    <source>
        <dbReference type="EMBL" id="KWZ81773.1"/>
    </source>
</evidence>
<sequence length="56" mass="6251">MALPKVRTSRANTHARRSQWKAQAAQLIAVHMPDGEVVHVPHSLVKAARKGYVKPR</sequence>
<dbReference type="PATRIC" id="fig|1681.42.peg.1395"/>
<dbReference type="GO" id="GO:0015934">
    <property type="term" value="C:large ribosomal subunit"/>
    <property type="evidence" value="ECO:0007669"/>
    <property type="project" value="InterPro"/>
</dbReference>
<evidence type="ECO:0000256" key="2">
    <source>
        <dbReference type="ARBA" id="ARBA00022980"/>
    </source>
</evidence>
<accession>A0A0H2PKH1</accession>
<keyword evidence="3 5" id="KW-0687">Ribonucleoprotein</keyword>
<reference evidence="7 9" key="2">
    <citation type="submission" date="2018-08" db="EMBL/GenBank/DDBJ databases">
        <title>A genome reference for cultivated species of the human gut microbiota.</title>
        <authorList>
            <person name="Zou Y."/>
            <person name="Xue W."/>
            <person name="Luo G."/>
        </authorList>
    </citation>
    <scope>NUCLEOTIDE SEQUENCE [LARGE SCALE GENOMIC DNA]</scope>
    <source>
        <strain evidence="7 9">AM12-10</strain>
    </source>
</reference>
<dbReference type="RefSeq" id="WP_013363716.1">
    <property type="nucleotide sequence ID" value="NZ_CP010412.1"/>
</dbReference>
<evidence type="ECO:0000256" key="5">
    <source>
        <dbReference type="HAMAP-Rule" id="MF_00340"/>
    </source>
</evidence>
<dbReference type="AlphaFoldDB" id="A0A0H2PKH1"/>
<evidence type="ECO:0000256" key="1">
    <source>
        <dbReference type="ARBA" id="ARBA00008560"/>
    </source>
</evidence>
<reference evidence="6 8" key="1">
    <citation type="submission" date="2016-01" db="EMBL/GenBank/DDBJ databases">
        <authorList>
            <person name="Oliw E.H."/>
        </authorList>
    </citation>
    <scope>NUCLEOTIDE SEQUENCE [LARGE SCALE GENOMIC DNA]</scope>
    <source>
        <strain evidence="6 8">MJR8628B</strain>
    </source>
</reference>
<dbReference type="GO" id="GO:0003735">
    <property type="term" value="F:structural constituent of ribosome"/>
    <property type="evidence" value="ECO:0007669"/>
    <property type="project" value="InterPro"/>
</dbReference>
<evidence type="ECO:0000313" key="8">
    <source>
        <dbReference type="Proteomes" id="UP000070092"/>
    </source>
</evidence>
<dbReference type="Proteomes" id="UP000283727">
    <property type="component" value="Unassembled WGS sequence"/>
</dbReference>